<comment type="caution">
    <text evidence="1">The sequence shown here is derived from an EMBL/GenBank/DDBJ whole genome shotgun (WGS) entry which is preliminary data.</text>
</comment>
<dbReference type="EMBL" id="JAWHQM010000037">
    <property type="protein sequence ID" value="KAK5634008.1"/>
    <property type="molecule type" value="Genomic_DNA"/>
</dbReference>
<name>A0AAN7UVF0_9PEZI</name>
<evidence type="ECO:0000313" key="2">
    <source>
        <dbReference type="Proteomes" id="UP001305414"/>
    </source>
</evidence>
<dbReference type="Proteomes" id="UP001305414">
    <property type="component" value="Unassembled WGS sequence"/>
</dbReference>
<proteinExistence type="predicted"/>
<protein>
    <submittedName>
        <fullName evidence="1">Uncharacterized protein</fullName>
    </submittedName>
</protein>
<dbReference type="AlphaFoldDB" id="A0AAN7UVF0"/>
<accession>A0AAN7UVF0</accession>
<sequence length="85" mass="9166">MGTGGGRGESHACAVRGSFFVFIHAGQPELLESSSPSNLEFESLFEGLLGVEEKSKASLDNPTFFIANFAVKLESILDIERVMNT</sequence>
<reference evidence="1 2" key="1">
    <citation type="submission" date="2023-10" db="EMBL/GenBank/DDBJ databases">
        <title>Draft genome sequence of Xylaria bambusicola isolate GMP-LS, the root and basal stem rot pathogen of sugarcane in Indonesia.</title>
        <authorList>
            <person name="Selvaraj P."/>
            <person name="Muralishankar V."/>
            <person name="Muruganantham S."/>
            <person name="Sp S."/>
            <person name="Haryani S."/>
            <person name="Lau K.J.X."/>
            <person name="Naqvi N.I."/>
        </authorList>
    </citation>
    <scope>NUCLEOTIDE SEQUENCE [LARGE SCALE GENOMIC DNA]</scope>
    <source>
        <strain evidence="1">GMP-LS</strain>
    </source>
</reference>
<keyword evidence="2" id="KW-1185">Reference proteome</keyword>
<organism evidence="1 2">
    <name type="scientific">Xylaria bambusicola</name>
    <dbReference type="NCBI Taxonomy" id="326684"/>
    <lineage>
        <taxon>Eukaryota</taxon>
        <taxon>Fungi</taxon>
        <taxon>Dikarya</taxon>
        <taxon>Ascomycota</taxon>
        <taxon>Pezizomycotina</taxon>
        <taxon>Sordariomycetes</taxon>
        <taxon>Xylariomycetidae</taxon>
        <taxon>Xylariales</taxon>
        <taxon>Xylariaceae</taxon>
        <taxon>Xylaria</taxon>
    </lineage>
</organism>
<gene>
    <name evidence="1" type="ORF">RRF57_009721</name>
</gene>
<evidence type="ECO:0000313" key="1">
    <source>
        <dbReference type="EMBL" id="KAK5634008.1"/>
    </source>
</evidence>